<evidence type="ECO:0000259" key="14">
    <source>
        <dbReference type="PROSITE" id="PS50011"/>
    </source>
</evidence>
<keyword evidence="16" id="KW-0808">Transferase</keyword>
<evidence type="ECO:0000256" key="1">
    <source>
        <dbReference type="ARBA" id="ARBA00004141"/>
    </source>
</evidence>
<keyword evidence="16" id="KW-0418">Kinase</keyword>
<evidence type="ECO:0000256" key="12">
    <source>
        <dbReference type="SAM" id="MobiDB-lite"/>
    </source>
</evidence>
<dbReference type="Gene3D" id="3.30.200.20">
    <property type="entry name" value="Phosphorylase Kinase, domain 1"/>
    <property type="match status" value="1"/>
</dbReference>
<keyword evidence="5 13" id="KW-0812">Transmembrane</keyword>
<evidence type="ECO:0000256" key="5">
    <source>
        <dbReference type="ARBA" id="ARBA00022692"/>
    </source>
</evidence>
<comment type="caution">
    <text evidence="16">The sequence shown here is derived from an EMBL/GenBank/DDBJ whole genome shotgun (WGS) entry which is preliminary data.</text>
</comment>
<evidence type="ECO:0000256" key="6">
    <source>
        <dbReference type="ARBA" id="ARBA00022729"/>
    </source>
</evidence>
<name>A0A438GM42_VITVI</name>
<dbReference type="SMART" id="SM00220">
    <property type="entry name" value="S_TKc"/>
    <property type="match status" value="1"/>
</dbReference>
<evidence type="ECO:0000256" key="13">
    <source>
        <dbReference type="SAM" id="Phobius"/>
    </source>
</evidence>
<evidence type="ECO:0000256" key="4">
    <source>
        <dbReference type="ARBA" id="ARBA00022475"/>
    </source>
</evidence>
<evidence type="ECO:0000313" key="17">
    <source>
        <dbReference type="Proteomes" id="UP000288805"/>
    </source>
</evidence>
<evidence type="ECO:0000256" key="7">
    <source>
        <dbReference type="ARBA" id="ARBA00022741"/>
    </source>
</evidence>
<keyword evidence="16" id="KW-0675">Receptor</keyword>
<feature type="domain" description="Protein kinase" evidence="14">
    <location>
        <begin position="483"/>
        <end position="822"/>
    </location>
</feature>
<feature type="domain" description="LysM" evidence="15">
    <location>
        <begin position="322"/>
        <end position="368"/>
    </location>
</feature>
<accession>A0A438GM42</accession>
<dbReference type="Gene3D" id="1.10.510.10">
    <property type="entry name" value="Transferase(Phosphotransferase) domain 1"/>
    <property type="match status" value="1"/>
</dbReference>
<dbReference type="GO" id="GO:0005886">
    <property type="term" value="C:plasma membrane"/>
    <property type="evidence" value="ECO:0007669"/>
    <property type="project" value="UniProtKB-SubCell"/>
</dbReference>
<reference evidence="16 17" key="1">
    <citation type="journal article" date="2018" name="PLoS Genet.">
        <title>Population sequencing reveals clonal diversity and ancestral inbreeding in the grapevine cultivar Chardonnay.</title>
        <authorList>
            <person name="Roach M.J."/>
            <person name="Johnson D.L."/>
            <person name="Bohlmann J."/>
            <person name="van Vuuren H.J."/>
            <person name="Jones S.J."/>
            <person name="Pretorius I.S."/>
            <person name="Schmidt S.A."/>
            <person name="Borneman A.R."/>
        </authorList>
    </citation>
    <scope>NUCLEOTIDE SEQUENCE [LARGE SCALE GENOMIC DNA]</scope>
    <source>
        <strain evidence="17">cv. Chardonnay</strain>
        <tissue evidence="16">Leaf</tissue>
    </source>
</reference>
<dbReference type="OrthoDB" id="1630410at2759"/>
<feature type="region of interest" description="Disordered" evidence="12">
    <location>
        <begin position="442"/>
        <end position="465"/>
    </location>
</feature>
<dbReference type="CDD" id="cd00118">
    <property type="entry name" value="LysM"/>
    <property type="match status" value="1"/>
</dbReference>
<dbReference type="PANTHER" id="PTHR45927">
    <property type="entry name" value="LYSM-DOMAIN RECEPTOR-LIKE KINASE-RELATED"/>
    <property type="match status" value="1"/>
</dbReference>
<dbReference type="InterPro" id="IPR008271">
    <property type="entry name" value="Ser/Thr_kinase_AS"/>
</dbReference>
<organism evidence="16 17">
    <name type="scientific">Vitis vinifera</name>
    <name type="common">Grape</name>
    <dbReference type="NCBI Taxonomy" id="29760"/>
    <lineage>
        <taxon>Eukaryota</taxon>
        <taxon>Viridiplantae</taxon>
        <taxon>Streptophyta</taxon>
        <taxon>Embryophyta</taxon>
        <taxon>Tracheophyta</taxon>
        <taxon>Spermatophyta</taxon>
        <taxon>Magnoliopsida</taxon>
        <taxon>eudicotyledons</taxon>
        <taxon>Gunneridae</taxon>
        <taxon>Pentapetalae</taxon>
        <taxon>rosids</taxon>
        <taxon>Vitales</taxon>
        <taxon>Vitaceae</taxon>
        <taxon>Viteae</taxon>
        <taxon>Vitis</taxon>
    </lineage>
</organism>
<keyword evidence="6" id="KW-0732">Signal</keyword>
<evidence type="ECO:0000256" key="8">
    <source>
        <dbReference type="ARBA" id="ARBA00022840"/>
    </source>
</evidence>
<dbReference type="InterPro" id="IPR008892">
    <property type="entry name" value="COR413"/>
</dbReference>
<feature type="transmembrane region" description="Helical" evidence="13">
    <location>
        <begin position="133"/>
        <end position="152"/>
    </location>
</feature>
<dbReference type="GO" id="GO:0005524">
    <property type="term" value="F:ATP binding"/>
    <property type="evidence" value="ECO:0007669"/>
    <property type="project" value="UniProtKB-KW"/>
</dbReference>
<dbReference type="FunFam" id="1.10.510.10:FF:000468">
    <property type="entry name" value="PTI1-like tyrosine-protein kinase 3"/>
    <property type="match status" value="1"/>
</dbReference>
<keyword evidence="4" id="KW-1003">Cell membrane</keyword>
<evidence type="ECO:0000256" key="3">
    <source>
        <dbReference type="ARBA" id="ARBA00005852"/>
    </source>
</evidence>
<evidence type="ECO:0000256" key="10">
    <source>
        <dbReference type="ARBA" id="ARBA00023136"/>
    </source>
</evidence>
<dbReference type="PROSITE" id="PS00108">
    <property type="entry name" value="PROTEIN_KINASE_ST"/>
    <property type="match status" value="1"/>
</dbReference>
<dbReference type="InterPro" id="IPR036779">
    <property type="entry name" value="LysM_dom_sf"/>
</dbReference>
<dbReference type="InterPro" id="IPR000719">
    <property type="entry name" value="Prot_kinase_dom"/>
</dbReference>
<keyword evidence="10 13" id="KW-0472">Membrane</keyword>
<dbReference type="EMBL" id="QGNW01000395">
    <property type="protein sequence ID" value="RVW73276.1"/>
    <property type="molecule type" value="Genomic_DNA"/>
</dbReference>
<dbReference type="Pfam" id="PF23446">
    <property type="entry name" value="LysM1_NFP_LYK"/>
    <property type="match status" value="1"/>
</dbReference>
<feature type="domain" description="LysM" evidence="15">
    <location>
        <begin position="388"/>
        <end position="433"/>
    </location>
</feature>
<dbReference type="Gene3D" id="3.10.350.10">
    <property type="entry name" value="LysM domain"/>
    <property type="match status" value="1"/>
</dbReference>
<dbReference type="InterPro" id="IPR056563">
    <property type="entry name" value="LysM3_LYK4_5"/>
</dbReference>
<dbReference type="Proteomes" id="UP000288805">
    <property type="component" value="Unassembled WGS sequence"/>
</dbReference>
<dbReference type="InterPro" id="IPR018392">
    <property type="entry name" value="LysM"/>
</dbReference>
<dbReference type="GO" id="GO:0004672">
    <property type="term" value="F:protein kinase activity"/>
    <property type="evidence" value="ECO:0007669"/>
    <property type="project" value="InterPro"/>
</dbReference>
<dbReference type="InterPro" id="IPR056561">
    <property type="entry name" value="NFP_LYK_LysM1"/>
</dbReference>
<comment type="subcellular location">
    <subcellularLocation>
        <location evidence="2">Cell membrane</location>
        <topology evidence="2">Single-pass membrane protein</topology>
    </subcellularLocation>
    <subcellularLocation>
        <location evidence="1">Membrane</location>
        <topology evidence="1">Multi-pass membrane protein</topology>
    </subcellularLocation>
</comment>
<feature type="compositionally biased region" description="Pro residues" evidence="12">
    <location>
        <begin position="446"/>
        <end position="459"/>
    </location>
</feature>
<sequence>MKIVDTVAIAHALALAAYADAASASQSSSQQTFSSSTTGGRAAFQWGGTISATFLLILNQVGRRSSIQSSLLVLFLLTSFPAVLFNIVRGQIGRWFAFLAVAANLFFPRKFPVAGFILLVATPDWLANGLRDSIVGGVFCLLLGVCLVITEIRGIGGCSRCECNLLCFGFSVCISSSSSLQYCIYVWDLGRDGVSLGLPSSIKMAWLSFISVFTLSLISFSSSILAQQSYVGKGTTDCDNNNLTSVLGYACNGVNISCQAFLIFRSEPPYNDVSSISDLLGSDPSQLAQINSVDETATFETKKEVIVPVNCSCSGEFSQANTSYVVQHGDTYLLIANNTFEGLSTCQALRSQRTSLTTNIYTGTKLTVPLRCACPTKNQSDVGVKYLMSYLVASGDYVSSISVRFGVDTGMTLEANELSEQNPNIYPFTTLLIPLQNLPSSSQTIVPPPPPPPSPPPPTAVSSPSKSLKKTWVYVVVGVVAGSALVLLFGSVIFFKFFRKTKKKTDPIAISESFEACEKPLKEEQHEFLKSISSIAQSLKVYKFEELQSATDNFSPNCRIKGSVYRGTIKGDLAAIKKMDGEVSNEIALLNKINHFNVIRLSGICFNDGHWYLVHEYAVNGPLTDWIYNNNDDSRFLVWMQRIQIALDVATGLNYLHSYTSPPYVHKDIKSGNVLLDSDFRAKIANFGLARSAEGQEGQFALTRHIIGTRGYMAPEYLENGLVSTKLDVYAFGVLMLEMLTGKEVAALYEGENMHLPDVLVAVLHEGDGKEKLRNFIDPSLSGNYPLELAIVMIRLIDSCLKKAPASRPDMVEIVQALSRTLTISVAWELSNNVSGYQNSS</sequence>
<dbReference type="Pfam" id="PF23472">
    <property type="entry name" value="LysM2_CERK1_LYK3_4_5"/>
    <property type="match status" value="1"/>
</dbReference>
<feature type="transmembrane region" description="Helical" evidence="13">
    <location>
        <begin position="164"/>
        <end position="187"/>
    </location>
</feature>
<dbReference type="InterPro" id="IPR011009">
    <property type="entry name" value="Kinase-like_dom_sf"/>
</dbReference>
<dbReference type="PROSITE" id="PS50011">
    <property type="entry name" value="PROTEIN_KINASE_DOM"/>
    <property type="match status" value="1"/>
</dbReference>
<feature type="transmembrane region" description="Helical" evidence="13">
    <location>
        <begin position="67"/>
        <end position="88"/>
    </location>
</feature>
<dbReference type="SUPFAM" id="SSF56112">
    <property type="entry name" value="Protein kinase-like (PK-like)"/>
    <property type="match status" value="1"/>
</dbReference>
<evidence type="ECO:0000256" key="9">
    <source>
        <dbReference type="ARBA" id="ARBA00022989"/>
    </source>
</evidence>
<gene>
    <name evidence="16" type="primary">LYK4_5</name>
    <name evidence="16" type="ORF">CK203_050391</name>
</gene>
<evidence type="ECO:0000313" key="16">
    <source>
        <dbReference type="EMBL" id="RVW73276.1"/>
    </source>
</evidence>
<dbReference type="InterPro" id="IPR052611">
    <property type="entry name" value="Plant_RLK_LysM"/>
</dbReference>
<dbReference type="PANTHER" id="PTHR45927:SF11">
    <property type="entry name" value="LYSM DOMAIN RECEPTOR-LIKE KINASE 4"/>
    <property type="match status" value="1"/>
</dbReference>
<feature type="transmembrane region" description="Helical" evidence="13">
    <location>
        <begin position="207"/>
        <end position="226"/>
    </location>
</feature>
<keyword evidence="7" id="KW-0547">Nucleotide-binding</keyword>
<dbReference type="GO" id="GO:0051707">
    <property type="term" value="P:response to other organism"/>
    <property type="evidence" value="ECO:0007669"/>
    <property type="project" value="UniProtKB-ARBA"/>
</dbReference>
<evidence type="ECO:0000256" key="2">
    <source>
        <dbReference type="ARBA" id="ARBA00004162"/>
    </source>
</evidence>
<evidence type="ECO:0000259" key="15">
    <source>
        <dbReference type="PROSITE" id="PS51782"/>
    </source>
</evidence>
<dbReference type="PROSITE" id="PS51782">
    <property type="entry name" value="LYSM"/>
    <property type="match status" value="2"/>
</dbReference>
<protein>
    <submittedName>
        <fullName evidence="16">LysM domain receptor-like kinase 4</fullName>
    </submittedName>
</protein>
<feature type="transmembrane region" description="Helical" evidence="13">
    <location>
        <begin position="472"/>
        <end position="495"/>
    </location>
</feature>
<proteinExistence type="inferred from homology"/>
<comment type="similarity">
    <text evidence="3">Belongs to the Cold-regulated 413 protein family.</text>
</comment>
<evidence type="ECO:0000256" key="11">
    <source>
        <dbReference type="ARBA" id="ARBA00023157"/>
    </source>
</evidence>
<dbReference type="Pfam" id="PF05562">
    <property type="entry name" value="WCOR413"/>
    <property type="match status" value="1"/>
</dbReference>
<dbReference type="AlphaFoldDB" id="A0A438GM42"/>
<dbReference type="InterPro" id="IPR056562">
    <property type="entry name" value="LysM2_CERK1_LYK3_4_5"/>
</dbReference>
<keyword evidence="11" id="KW-1015">Disulfide bond</keyword>
<dbReference type="Pfam" id="PF23473">
    <property type="entry name" value="LysM3_LYK4_5"/>
    <property type="match status" value="1"/>
</dbReference>
<keyword evidence="9 13" id="KW-1133">Transmembrane helix</keyword>
<dbReference type="Pfam" id="PF00069">
    <property type="entry name" value="Pkinase"/>
    <property type="match status" value="1"/>
</dbReference>
<keyword evidence="8" id="KW-0067">ATP-binding</keyword>